<dbReference type="InterPro" id="IPR001905">
    <property type="entry name" value="Ammonium_transpt"/>
</dbReference>
<name>A0A1Q9CKZ3_SYMMI</name>
<dbReference type="EMBL" id="LSRX01001104">
    <property type="protein sequence ID" value="OLP83602.1"/>
    <property type="molecule type" value="Genomic_DNA"/>
</dbReference>
<dbReference type="Gene3D" id="2.130.10.10">
    <property type="entry name" value="YVTN repeat-like/Quinoprotein amine dehydrogenase"/>
    <property type="match status" value="1"/>
</dbReference>
<feature type="transmembrane region" description="Helical" evidence="9">
    <location>
        <begin position="757"/>
        <end position="775"/>
    </location>
</feature>
<dbReference type="InterPro" id="IPR036322">
    <property type="entry name" value="WD40_repeat_dom_sf"/>
</dbReference>
<dbReference type="OrthoDB" id="534912at2759"/>
<dbReference type="GO" id="GO:0097272">
    <property type="term" value="P:ammonium homeostasis"/>
    <property type="evidence" value="ECO:0007669"/>
    <property type="project" value="TreeGrafter"/>
</dbReference>
<feature type="transmembrane region" description="Helical" evidence="9">
    <location>
        <begin position="821"/>
        <end position="840"/>
    </location>
</feature>
<organism evidence="11 12">
    <name type="scientific">Symbiodinium microadriaticum</name>
    <name type="common">Dinoflagellate</name>
    <name type="synonym">Zooxanthella microadriatica</name>
    <dbReference type="NCBI Taxonomy" id="2951"/>
    <lineage>
        <taxon>Eukaryota</taxon>
        <taxon>Sar</taxon>
        <taxon>Alveolata</taxon>
        <taxon>Dinophyceae</taxon>
        <taxon>Suessiales</taxon>
        <taxon>Symbiodiniaceae</taxon>
        <taxon>Symbiodinium</taxon>
    </lineage>
</organism>
<keyword evidence="3" id="KW-0813">Transport</keyword>
<sequence>MEVARSAVAAWNLFSLGRSQEGKRVARRATELMCSPALEPGEKKMKPLEAILICDPEAVWCTLLGAFASVGLFEIHGGSREAGGGCHQQFEDQEFQTPLGFAVKCGICDFQENDLIFNESRFISARLLMWQGTIFDSFRLGSAAAGMPTRSLLSLTKAVFSTEGPDVRSWWGCCGKSRVGSAVARFDNFGSMESSVVEKGTALCPVRQKHQSAIPLPVRFCGSSTRGAAASAVQHGAMKAGLEPAFRDGLVPVRRDVHLTQLDAGRLLDELAVHCEMVRRKDASNSCHAIAASGSIVIPELCDTAAGIMPEAQGEKRPLDPDPDDDDDDDDDGFGPMPVPAPAQTKPKRKKVLKNAHVYLDNLPKSEMYEKSFMHRDVVHLAVCSNATGFLVTGSEDGHVKFWKKQYEGIEFVKHYRAHLGKLLAMVISQDGRLLSTIGDDNALKLFEVTSFDMICMIKLKFKPLQVEFVHKKNAPTSLVAVSESESGKVHILQPESGTAEPLRTLEVHAEPAHAIRYNPWVHACISADKSGALELWDPDTLQMPTKETRPGRLKFEIKSETHMYELRKNQTHVRIRVEYMENKIRYLFGALSSPADPEHSAAWLELIKLNVWVVRIDFPQKRVENETSGFAAAALFAVTIQASEDAERTRILSEIQELRGQLQKQRVIIQQQFTQLANLEEDEERRLQAVGNVTATAWATEKAALEATDGSMGAAMDTLWLCLCGALVMFMHAGFAMLETGCCRSKNASNVLMKNLVNVCVGTLGWWVLGYAFAYGGGINRFIGTTNFLGEGFYTKDASGNILAPGCANNACQSTALAWFFQWAFCTAGATIVSGAVAERVQGPTYASYAFVMTSLIYPVVVHWGWSGSGFLGDILDVGVMDFAGSGIVHLTGGVSGLAGTIVLGPRKGRFVNPEEFEPHNLPLVVFGTFALWFGWYGFNPGSTLGMSDGATGALAAQVAMNTTIAAATGGITVFLLRYIILRKYDVGGLCNGILAGLVSITAPCGNIECGSAFAVGFIGALVYQGSSMLLQKLKIDDPVDASPVHGFCGIWGVLAAGLFDWGKGFDHFHGWSGWGCMTDDSGACQTGINGSALGAQVILILMVIAWAGTISALTFALLKWWGALRISEDTEDMGLDAKAHSPPKAYAFSA</sequence>
<dbReference type="Pfam" id="PF00909">
    <property type="entry name" value="Ammonium_transp"/>
    <property type="match status" value="1"/>
</dbReference>
<proteinExistence type="inferred from homology"/>
<comment type="similarity">
    <text evidence="2">Belongs to the ammonia transporter channel (TC 1.A.11.2) family.</text>
</comment>
<evidence type="ECO:0000256" key="7">
    <source>
        <dbReference type="ARBA" id="ARBA00023177"/>
    </source>
</evidence>
<feature type="transmembrane region" description="Helical" evidence="9">
    <location>
        <begin position="1099"/>
        <end position="1120"/>
    </location>
</feature>
<dbReference type="Pfam" id="PF00400">
    <property type="entry name" value="WD40"/>
    <property type="match status" value="1"/>
</dbReference>
<keyword evidence="6 9" id="KW-0472">Membrane</keyword>
<evidence type="ECO:0000259" key="10">
    <source>
        <dbReference type="Pfam" id="PF00909"/>
    </source>
</evidence>
<dbReference type="PANTHER" id="PTHR11730">
    <property type="entry name" value="AMMONIUM TRANSPORTER"/>
    <property type="match status" value="1"/>
</dbReference>
<dbReference type="InterPro" id="IPR015943">
    <property type="entry name" value="WD40/YVTN_repeat-like_dom_sf"/>
</dbReference>
<feature type="region of interest" description="Disordered" evidence="8">
    <location>
        <begin position="313"/>
        <end position="348"/>
    </location>
</feature>
<dbReference type="Gene3D" id="1.10.3430.10">
    <property type="entry name" value="Ammonium transporter AmtB like domains"/>
    <property type="match status" value="1"/>
</dbReference>
<dbReference type="PANTHER" id="PTHR11730:SF6">
    <property type="entry name" value="AMMONIUM TRANSPORTER"/>
    <property type="match status" value="1"/>
</dbReference>
<evidence type="ECO:0000256" key="8">
    <source>
        <dbReference type="SAM" id="MobiDB-lite"/>
    </source>
</evidence>
<evidence type="ECO:0000256" key="5">
    <source>
        <dbReference type="ARBA" id="ARBA00022989"/>
    </source>
</evidence>
<feature type="compositionally biased region" description="Acidic residues" evidence="8">
    <location>
        <begin position="321"/>
        <end position="333"/>
    </location>
</feature>
<evidence type="ECO:0000256" key="4">
    <source>
        <dbReference type="ARBA" id="ARBA00022692"/>
    </source>
</evidence>
<dbReference type="NCBIfam" id="TIGR00836">
    <property type="entry name" value="amt"/>
    <property type="match status" value="1"/>
</dbReference>
<dbReference type="SMART" id="SM00320">
    <property type="entry name" value="WD40"/>
    <property type="match status" value="3"/>
</dbReference>
<evidence type="ECO:0000256" key="1">
    <source>
        <dbReference type="ARBA" id="ARBA00004141"/>
    </source>
</evidence>
<dbReference type="SUPFAM" id="SSF50978">
    <property type="entry name" value="WD40 repeat-like"/>
    <property type="match status" value="1"/>
</dbReference>
<dbReference type="SUPFAM" id="SSF111352">
    <property type="entry name" value="Ammonium transporter"/>
    <property type="match status" value="1"/>
</dbReference>
<dbReference type="Proteomes" id="UP000186817">
    <property type="component" value="Unassembled WGS sequence"/>
</dbReference>
<keyword evidence="5 9" id="KW-1133">Transmembrane helix</keyword>
<evidence type="ECO:0000256" key="3">
    <source>
        <dbReference type="ARBA" id="ARBA00022448"/>
    </source>
</evidence>
<keyword evidence="7" id="KW-0924">Ammonia transport</keyword>
<dbReference type="PROSITE" id="PS01219">
    <property type="entry name" value="AMMONIUM_TRANSP"/>
    <property type="match status" value="1"/>
</dbReference>
<keyword evidence="4 9" id="KW-0812">Transmembrane</keyword>
<feature type="transmembrane region" description="Helical" evidence="9">
    <location>
        <begin position="887"/>
        <end position="906"/>
    </location>
</feature>
<feature type="transmembrane region" description="Helical" evidence="9">
    <location>
        <begin position="719"/>
        <end position="736"/>
    </location>
</feature>
<protein>
    <submittedName>
        <fullName evidence="11">Ammonium transporter 2</fullName>
    </submittedName>
</protein>
<feature type="domain" description="Ammonium transporter AmtB-like" evidence="10">
    <location>
        <begin position="720"/>
        <end position="1143"/>
    </location>
</feature>
<feature type="transmembrane region" description="Helical" evidence="9">
    <location>
        <begin position="960"/>
        <end position="982"/>
    </location>
</feature>
<evidence type="ECO:0000256" key="9">
    <source>
        <dbReference type="SAM" id="Phobius"/>
    </source>
</evidence>
<reference evidence="11 12" key="1">
    <citation type="submission" date="2016-02" db="EMBL/GenBank/DDBJ databases">
        <title>Genome analysis of coral dinoflagellate symbionts highlights evolutionary adaptations to a symbiotic lifestyle.</title>
        <authorList>
            <person name="Aranda M."/>
            <person name="Li Y."/>
            <person name="Liew Y.J."/>
            <person name="Baumgarten S."/>
            <person name="Simakov O."/>
            <person name="Wilson M."/>
            <person name="Piel J."/>
            <person name="Ashoor H."/>
            <person name="Bougouffa S."/>
            <person name="Bajic V.B."/>
            <person name="Ryu T."/>
            <person name="Ravasi T."/>
            <person name="Bayer T."/>
            <person name="Micklem G."/>
            <person name="Kim H."/>
            <person name="Bhak J."/>
            <person name="Lajeunesse T.C."/>
            <person name="Voolstra C.R."/>
        </authorList>
    </citation>
    <scope>NUCLEOTIDE SEQUENCE [LARGE SCALE GENOMIC DNA]</scope>
    <source>
        <strain evidence="11 12">CCMP2467</strain>
    </source>
</reference>
<dbReference type="InterPro" id="IPR001680">
    <property type="entry name" value="WD40_rpt"/>
</dbReference>
<comment type="subcellular location">
    <subcellularLocation>
        <location evidence="1">Membrane</location>
        <topology evidence="1">Multi-pass membrane protein</topology>
    </subcellularLocation>
</comment>
<feature type="transmembrane region" description="Helical" evidence="9">
    <location>
        <begin position="847"/>
        <end position="867"/>
    </location>
</feature>
<dbReference type="InterPro" id="IPR024041">
    <property type="entry name" value="NH4_transpt_AmtB-like_dom"/>
</dbReference>
<dbReference type="InterPro" id="IPR029020">
    <property type="entry name" value="Ammonium/urea_transptr"/>
</dbReference>
<evidence type="ECO:0000313" key="12">
    <source>
        <dbReference type="Proteomes" id="UP000186817"/>
    </source>
</evidence>
<comment type="caution">
    <text evidence="11">The sequence shown here is derived from an EMBL/GenBank/DDBJ whole genome shotgun (WGS) entry which is preliminary data.</text>
</comment>
<evidence type="ECO:0000256" key="6">
    <source>
        <dbReference type="ARBA" id="ARBA00023136"/>
    </source>
</evidence>
<evidence type="ECO:0000256" key="2">
    <source>
        <dbReference type="ARBA" id="ARBA00005887"/>
    </source>
</evidence>
<dbReference type="GO" id="GO:0008519">
    <property type="term" value="F:ammonium channel activity"/>
    <property type="evidence" value="ECO:0007669"/>
    <property type="project" value="InterPro"/>
</dbReference>
<dbReference type="AlphaFoldDB" id="A0A1Q9CKZ3"/>
<evidence type="ECO:0000313" key="11">
    <source>
        <dbReference type="EMBL" id="OLP83602.1"/>
    </source>
</evidence>
<dbReference type="GO" id="GO:0005886">
    <property type="term" value="C:plasma membrane"/>
    <property type="evidence" value="ECO:0007669"/>
    <property type="project" value="TreeGrafter"/>
</dbReference>
<feature type="transmembrane region" description="Helical" evidence="9">
    <location>
        <begin position="994"/>
        <end position="1025"/>
    </location>
</feature>
<accession>A0A1Q9CKZ3</accession>
<feature type="transmembrane region" description="Helical" evidence="9">
    <location>
        <begin position="922"/>
        <end position="940"/>
    </location>
</feature>
<gene>
    <name evidence="11" type="primary">amtB</name>
    <name evidence="11" type="ORF">AK812_SmicGene35612</name>
</gene>
<dbReference type="InterPro" id="IPR018047">
    <property type="entry name" value="Ammonium_transpt_CS"/>
</dbReference>
<dbReference type="FunFam" id="1.10.3430.10:FF:000008">
    <property type="entry name" value="Ammonium transporter"/>
    <property type="match status" value="1"/>
</dbReference>
<keyword evidence="12" id="KW-1185">Reference proteome</keyword>